<dbReference type="GO" id="GO:0005783">
    <property type="term" value="C:endoplasmic reticulum"/>
    <property type="evidence" value="ECO:0007669"/>
    <property type="project" value="UniProtKB-ARBA"/>
</dbReference>
<keyword evidence="12" id="KW-1185">Reference proteome</keyword>
<dbReference type="Gene3D" id="1.20.1080.10">
    <property type="entry name" value="Glycerol uptake facilitator protein"/>
    <property type="match status" value="1"/>
</dbReference>
<organism evidence="11 12">
    <name type="scientific">Vigna angularis var. angularis</name>
    <dbReference type="NCBI Taxonomy" id="157739"/>
    <lineage>
        <taxon>Eukaryota</taxon>
        <taxon>Viridiplantae</taxon>
        <taxon>Streptophyta</taxon>
        <taxon>Embryophyta</taxon>
        <taxon>Tracheophyta</taxon>
        <taxon>Spermatophyta</taxon>
        <taxon>Magnoliopsida</taxon>
        <taxon>eudicotyledons</taxon>
        <taxon>Gunneridae</taxon>
        <taxon>Pentapetalae</taxon>
        <taxon>rosids</taxon>
        <taxon>fabids</taxon>
        <taxon>Fabales</taxon>
        <taxon>Fabaceae</taxon>
        <taxon>Papilionoideae</taxon>
        <taxon>50 kb inversion clade</taxon>
        <taxon>NPAAA clade</taxon>
        <taxon>indigoferoid/millettioid clade</taxon>
        <taxon>Phaseoleae</taxon>
        <taxon>Vigna</taxon>
    </lineage>
</organism>
<evidence type="ECO:0000256" key="4">
    <source>
        <dbReference type="ARBA" id="ARBA00022737"/>
    </source>
</evidence>
<evidence type="ECO:0000313" key="11">
    <source>
        <dbReference type="EMBL" id="BAT84891.1"/>
    </source>
</evidence>
<feature type="transmembrane region" description="Helical" evidence="10">
    <location>
        <begin position="52"/>
        <end position="77"/>
    </location>
</feature>
<evidence type="ECO:0000256" key="3">
    <source>
        <dbReference type="ARBA" id="ARBA00022692"/>
    </source>
</evidence>
<evidence type="ECO:0000256" key="8">
    <source>
        <dbReference type="ARBA" id="ARBA00058554"/>
    </source>
</evidence>
<name>A0A0S3RWD8_PHAAN</name>
<evidence type="ECO:0000256" key="5">
    <source>
        <dbReference type="ARBA" id="ARBA00022989"/>
    </source>
</evidence>
<dbReference type="InterPro" id="IPR000425">
    <property type="entry name" value="MIP"/>
</dbReference>
<dbReference type="EMBL" id="AP015037">
    <property type="protein sequence ID" value="BAT84891.1"/>
    <property type="molecule type" value="Genomic_DNA"/>
</dbReference>
<feature type="transmembrane region" description="Helical" evidence="10">
    <location>
        <begin position="137"/>
        <end position="160"/>
    </location>
</feature>
<dbReference type="GO" id="GO:0015250">
    <property type="term" value="F:water channel activity"/>
    <property type="evidence" value="ECO:0007669"/>
    <property type="project" value="InterPro"/>
</dbReference>
<feature type="transmembrane region" description="Helical" evidence="10">
    <location>
        <begin position="167"/>
        <end position="187"/>
    </location>
</feature>
<feature type="transmembrane region" description="Helical" evidence="10">
    <location>
        <begin position="214"/>
        <end position="235"/>
    </location>
</feature>
<proteinExistence type="inferred from homology"/>
<dbReference type="SUPFAM" id="SSF81338">
    <property type="entry name" value="Aquaporin-like"/>
    <property type="match status" value="1"/>
</dbReference>
<gene>
    <name evidence="11" type="primary">Vigan.04G236100</name>
    <name evidence="11" type="ORF">VIGAN_04236100</name>
</gene>
<comment type="subcellular location">
    <subcellularLocation>
        <location evidence="1">Membrane</location>
        <topology evidence="1">Multi-pass membrane protein</topology>
    </subcellularLocation>
</comment>
<dbReference type="GO" id="GO:0016020">
    <property type="term" value="C:membrane"/>
    <property type="evidence" value="ECO:0007669"/>
    <property type="project" value="UniProtKB-SubCell"/>
</dbReference>
<dbReference type="Pfam" id="PF00230">
    <property type="entry name" value="MIP"/>
    <property type="match status" value="1"/>
</dbReference>
<dbReference type="OrthoDB" id="3222at2759"/>
<dbReference type="Proteomes" id="UP000291084">
    <property type="component" value="Chromosome 4"/>
</dbReference>
<dbReference type="PANTHER" id="PTHR46739">
    <property type="entry name" value="AQUAPORIN SIP1-1"/>
    <property type="match status" value="1"/>
</dbReference>
<evidence type="ECO:0000256" key="10">
    <source>
        <dbReference type="SAM" id="Phobius"/>
    </source>
</evidence>
<reference evidence="11 12" key="1">
    <citation type="journal article" date="2015" name="Sci. Rep.">
        <title>The power of single molecule real-time sequencing technology in the de novo assembly of a eukaryotic genome.</title>
        <authorList>
            <person name="Sakai H."/>
            <person name="Naito K."/>
            <person name="Ogiso-Tanaka E."/>
            <person name="Takahashi Y."/>
            <person name="Iseki K."/>
            <person name="Muto C."/>
            <person name="Satou K."/>
            <person name="Teruya K."/>
            <person name="Shiroma A."/>
            <person name="Shimoji M."/>
            <person name="Hirano T."/>
            <person name="Itoh T."/>
            <person name="Kaga A."/>
            <person name="Tomooka N."/>
        </authorList>
    </citation>
    <scope>NUCLEOTIDE SEQUENCE [LARGE SCALE GENOMIC DNA]</scope>
    <source>
        <strain evidence="12">cv. Shumari</strain>
    </source>
</reference>
<evidence type="ECO:0000256" key="9">
    <source>
        <dbReference type="RuleBase" id="RU000477"/>
    </source>
</evidence>
<keyword evidence="6 10" id="KW-0472">Membrane</keyword>
<feature type="transmembrane region" description="Helical" evidence="10">
    <location>
        <begin position="12"/>
        <end position="32"/>
    </location>
</feature>
<keyword evidence="2 9" id="KW-0813">Transport</keyword>
<evidence type="ECO:0000256" key="7">
    <source>
        <dbReference type="ARBA" id="ARBA00024030"/>
    </source>
</evidence>
<evidence type="ECO:0000256" key="6">
    <source>
        <dbReference type="ARBA" id="ARBA00023136"/>
    </source>
</evidence>
<protein>
    <recommendedName>
        <fullName evidence="13">Aquaporin</fullName>
    </recommendedName>
</protein>
<dbReference type="InterPro" id="IPR023271">
    <property type="entry name" value="Aquaporin-like"/>
</dbReference>
<sequence>MVGAIKAAIGDGVLTFMWVFCSSLLGIASGYVTKALNLQDISYNGFPYPSLIVTITLVFVLVFLFTLIGNALGGASFNPTGTASFYAVGLGSDTLLSMALRFPAQAVGAAGGAMAIMEVVPQKYRHMIGGPSLKVDLHTGAVVEGVLTFFITFIVLFIFLKGPRSDLLKIWFLATATVVLVMVGSAYTGPAMNPANAFGWAYLNNWHNTWDQLYVYWICPFAGAILAAWLFRAIFPPPPPPELKQKKA</sequence>
<dbReference type="PANTHER" id="PTHR46739:SF3">
    <property type="entry name" value="AQUAPORIN SIP1-1"/>
    <property type="match status" value="1"/>
</dbReference>
<comment type="similarity">
    <text evidence="7">Belongs to the MIP/aquaporin (TC 1.A.8) family. SIP (TC 1.A.8.10) subfamily.</text>
</comment>
<dbReference type="AlphaFoldDB" id="A0A0S3RWD8"/>
<dbReference type="FunFam" id="1.20.1080.10:FF:000043">
    <property type="entry name" value="Aquaporin SIP1-1"/>
    <property type="match status" value="1"/>
</dbReference>
<evidence type="ECO:0008006" key="13">
    <source>
        <dbReference type="Google" id="ProtNLM"/>
    </source>
</evidence>
<dbReference type="PRINTS" id="PR00783">
    <property type="entry name" value="MINTRINSICP"/>
</dbReference>
<keyword evidence="4" id="KW-0677">Repeat</keyword>
<keyword evidence="5 10" id="KW-1133">Transmembrane helix</keyword>
<evidence type="ECO:0000313" key="12">
    <source>
        <dbReference type="Proteomes" id="UP000291084"/>
    </source>
</evidence>
<evidence type="ECO:0000256" key="2">
    <source>
        <dbReference type="ARBA" id="ARBA00022448"/>
    </source>
</evidence>
<comment type="function">
    <text evidence="8">Water channel required to facilitate the transport of water across cell membrane.</text>
</comment>
<accession>A0A0S3RWD8</accession>
<keyword evidence="3 9" id="KW-0812">Transmembrane</keyword>
<dbReference type="InterPro" id="IPR044222">
    <property type="entry name" value="SIP1-1/2-like"/>
</dbReference>
<feature type="transmembrane region" description="Helical" evidence="10">
    <location>
        <begin position="98"/>
        <end position="117"/>
    </location>
</feature>
<evidence type="ECO:0000256" key="1">
    <source>
        <dbReference type="ARBA" id="ARBA00004141"/>
    </source>
</evidence>